<evidence type="ECO:0000313" key="4">
    <source>
        <dbReference type="EMBL" id="OMF43575.1"/>
    </source>
</evidence>
<dbReference type="STRING" id="297318.BK138_35375"/>
<dbReference type="Gene3D" id="3.40.50.720">
    <property type="entry name" value="NAD(P)-binding Rossmann-like Domain"/>
    <property type="match status" value="1"/>
</dbReference>
<dbReference type="PRINTS" id="PR00080">
    <property type="entry name" value="SDRFAMILY"/>
</dbReference>
<dbReference type="InterPro" id="IPR020904">
    <property type="entry name" value="Sc_DH/Rdtase_CS"/>
</dbReference>
<comment type="caution">
    <text evidence="4">The sequence shown here is derived from an EMBL/GenBank/DDBJ whole genome shotgun (WGS) entry which is preliminary data.</text>
</comment>
<accession>A0A1R1DVH9</accession>
<evidence type="ECO:0000256" key="2">
    <source>
        <dbReference type="ARBA" id="ARBA00023002"/>
    </source>
</evidence>
<protein>
    <submittedName>
        <fullName evidence="4">Short-chain dehydrogenase/reductase</fullName>
    </submittedName>
</protein>
<dbReference type="SUPFAM" id="SSF51735">
    <property type="entry name" value="NAD(P)-binding Rossmann-fold domains"/>
    <property type="match status" value="1"/>
</dbReference>
<name>A0A1R1DVH9_9BACL</name>
<dbReference type="InterPro" id="IPR051911">
    <property type="entry name" value="SDR_oxidoreductase"/>
</dbReference>
<dbReference type="PANTHER" id="PTHR43976:SF16">
    <property type="entry name" value="SHORT-CHAIN DEHYDROGENASE_REDUCTASE FAMILY PROTEIN"/>
    <property type="match status" value="1"/>
</dbReference>
<evidence type="ECO:0000313" key="5">
    <source>
        <dbReference type="Proteomes" id="UP000187172"/>
    </source>
</evidence>
<dbReference type="AlphaFoldDB" id="A0A1R1DVH9"/>
<evidence type="ECO:0000256" key="1">
    <source>
        <dbReference type="ARBA" id="ARBA00006484"/>
    </source>
</evidence>
<dbReference type="CDD" id="cd05374">
    <property type="entry name" value="17beta-HSD-like_SDR_c"/>
    <property type="match status" value="1"/>
</dbReference>
<dbReference type="Pfam" id="PF00106">
    <property type="entry name" value="adh_short"/>
    <property type="match status" value="1"/>
</dbReference>
<dbReference type="Proteomes" id="UP000187172">
    <property type="component" value="Unassembled WGS sequence"/>
</dbReference>
<dbReference type="FunFam" id="3.40.50.720:FF:000084">
    <property type="entry name" value="Short-chain dehydrogenase reductase"/>
    <property type="match status" value="1"/>
</dbReference>
<reference evidence="4 5" key="1">
    <citation type="submission" date="2016-11" db="EMBL/GenBank/DDBJ databases">
        <title>Paenibacillus species isolates.</title>
        <authorList>
            <person name="Beno S.M."/>
        </authorList>
    </citation>
    <scope>NUCLEOTIDE SEQUENCE [LARGE SCALE GENOMIC DNA]</scope>
    <source>
        <strain evidence="4 5">FSL R5-0378</strain>
    </source>
</reference>
<dbReference type="GO" id="GO:0016491">
    <property type="term" value="F:oxidoreductase activity"/>
    <property type="evidence" value="ECO:0007669"/>
    <property type="project" value="UniProtKB-KW"/>
</dbReference>
<dbReference type="RefSeq" id="WP_076177088.1">
    <property type="nucleotide sequence ID" value="NZ_MRTP01000030.1"/>
</dbReference>
<dbReference type="InterPro" id="IPR002347">
    <property type="entry name" value="SDR_fam"/>
</dbReference>
<evidence type="ECO:0000256" key="3">
    <source>
        <dbReference type="RuleBase" id="RU000363"/>
    </source>
</evidence>
<dbReference type="PRINTS" id="PR00081">
    <property type="entry name" value="GDHRDH"/>
</dbReference>
<organism evidence="4 5">
    <name type="scientific">Paenibacillus rhizosphaerae</name>
    <dbReference type="NCBI Taxonomy" id="297318"/>
    <lineage>
        <taxon>Bacteria</taxon>
        <taxon>Bacillati</taxon>
        <taxon>Bacillota</taxon>
        <taxon>Bacilli</taxon>
        <taxon>Bacillales</taxon>
        <taxon>Paenibacillaceae</taxon>
        <taxon>Paenibacillus</taxon>
    </lineage>
</organism>
<sequence length="280" mass="30702">MTENQSQQKTWFITGCSTGFGREIAKKAISTGYNVVATARNPAQIEDLATEHQEHVLILQLDVTDKAQVRATVQMALEKFGTIDVLVNNAGIGYFSTVEESVEEEARRMFEINFWGLMAVTQEVLPHFRSQNSGHIINLSSVGGLAAFPSVGYYNATKFAVEGISESLAKEVAPLGIHVTLIEPGAFRTDWAGRSANRTKTEITAYMETVGPRINRPSGQEMGNPAKLAEAIMQVAELPNPPLRLLLGKDAYAVATAKFGDMLNDIENWKETTMGTDFEE</sequence>
<dbReference type="NCBIfam" id="NF004824">
    <property type="entry name" value="PRK06180.1"/>
    <property type="match status" value="1"/>
</dbReference>
<dbReference type="PROSITE" id="PS00061">
    <property type="entry name" value="ADH_SHORT"/>
    <property type="match status" value="1"/>
</dbReference>
<keyword evidence="2" id="KW-0560">Oxidoreductase</keyword>
<comment type="similarity">
    <text evidence="1 3">Belongs to the short-chain dehydrogenases/reductases (SDR) family.</text>
</comment>
<dbReference type="EMBL" id="MRTP01000030">
    <property type="protein sequence ID" value="OMF43575.1"/>
    <property type="molecule type" value="Genomic_DNA"/>
</dbReference>
<dbReference type="PANTHER" id="PTHR43976">
    <property type="entry name" value="SHORT CHAIN DEHYDROGENASE"/>
    <property type="match status" value="1"/>
</dbReference>
<keyword evidence="5" id="KW-1185">Reference proteome</keyword>
<proteinExistence type="inferred from homology"/>
<dbReference type="GO" id="GO:0008206">
    <property type="term" value="P:bile acid metabolic process"/>
    <property type="evidence" value="ECO:0007669"/>
    <property type="project" value="UniProtKB-ARBA"/>
</dbReference>
<dbReference type="NCBIfam" id="NF006114">
    <property type="entry name" value="PRK08263.1"/>
    <property type="match status" value="1"/>
</dbReference>
<gene>
    <name evidence="4" type="ORF">BK138_35375</name>
</gene>
<dbReference type="InterPro" id="IPR036291">
    <property type="entry name" value="NAD(P)-bd_dom_sf"/>
</dbReference>